<evidence type="ECO:0000313" key="1">
    <source>
        <dbReference type="EMBL" id="HEN15377.1"/>
    </source>
</evidence>
<organism evidence="1">
    <name type="scientific">Schlesneria paludicola</name>
    <dbReference type="NCBI Taxonomy" id="360056"/>
    <lineage>
        <taxon>Bacteria</taxon>
        <taxon>Pseudomonadati</taxon>
        <taxon>Planctomycetota</taxon>
        <taxon>Planctomycetia</taxon>
        <taxon>Planctomycetales</taxon>
        <taxon>Planctomycetaceae</taxon>
        <taxon>Schlesneria</taxon>
    </lineage>
</organism>
<accession>A0A7C2PH08</accession>
<evidence type="ECO:0008006" key="2">
    <source>
        <dbReference type="Google" id="ProtNLM"/>
    </source>
</evidence>
<gene>
    <name evidence="1" type="ORF">ENQ76_07915</name>
</gene>
<dbReference type="AlphaFoldDB" id="A0A7C2PH08"/>
<proteinExistence type="predicted"/>
<name>A0A7C2PH08_9PLAN</name>
<dbReference type="EMBL" id="DSOK01000230">
    <property type="protein sequence ID" value="HEN15377.1"/>
    <property type="molecule type" value="Genomic_DNA"/>
</dbReference>
<sequence>MIEGYVSDDGTPVIPLNLGQRRLFAILDTGFNGGLDLPIALKAELSGVFLGEFEAELAGGFIVKEDVYEIGIIFDGEERLVRTSFSDSTEALIGTRLLKHHRLEIDFPSKTVRITRPPKIQQP</sequence>
<protein>
    <recommendedName>
        <fullName evidence="2">Clan AA aspartic protease</fullName>
    </recommendedName>
</protein>
<reference evidence="1" key="1">
    <citation type="journal article" date="2020" name="mSystems">
        <title>Genome- and Community-Level Interaction Insights into Carbon Utilization and Element Cycling Functions of Hydrothermarchaeota in Hydrothermal Sediment.</title>
        <authorList>
            <person name="Zhou Z."/>
            <person name="Liu Y."/>
            <person name="Xu W."/>
            <person name="Pan J."/>
            <person name="Luo Z.H."/>
            <person name="Li M."/>
        </authorList>
    </citation>
    <scope>NUCLEOTIDE SEQUENCE [LARGE SCALE GENOMIC DNA]</scope>
    <source>
        <strain evidence="1">SpSt-339</strain>
    </source>
</reference>
<comment type="caution">
    <text evidence="1">The sequence shown here is derived from an EMBL/GenBank/DDBJ whole genome shotgun (WGS) entry which is preliminary data.</text>
</comment>